<keyword evidence="5 8" id="KW-0812">Transmembrane</keyword>
<gene>
    <name evidence="9" type="ORF">bsdE14_00080</name>
</gene>
<accession>A0ABQ5N066</accession>
<comment type="subcellular location">
    <subcellularLocation>
        <location evidence="1">Cell membrane</location>
        <topology evidence="1">Multi-pass membrane protein</topology>
    </subcellularLocation>
</comment>
<dbReference type="PANTHER" id="PTHR21716">
    <property type="entry name" value="TRANSMEMBRANE PROTEIN"/>
    <property type="match status" value="1"/>
</dbReference>
<keyword evidence="3" id="KW-0813">Transport</keyword>
<keyword evidence="10" id="KW-1185">Reference proteome</keyword>
<dbReference type="InterPro" id="IPR002549">
    <property type="entry name" value="AI-2E-like"/>
</dbReference>
<comment type="similarity">
    <text evidence="2">Belongs to the autoinducer-2 exporter (AI-2E) (TC 2.A.86) family.</text>
</comment>
<evidence type="ECO:0000313" key="10">
    <source>
        <dbReference type="Proteomes" id="UP001208567"/>
    </source>
</evidence>
<dbReference type="Proteomes" id="UP001208567">
    <property type="component" value="Unassembled WGS sequence"/>
</dbReference>
<feature type="transmembrane region" description="Helical" evidence="8">
    <location>
        <begin position="31"/>
        <end position="49"/>
    </location>
</feature>
<dbReference type="EMBL" id="BRXR01000001">
    <property type="protein sequence ID" value="GLC28598.1"/>
    <property type="molecule type" value="Genomic_DNA"/>
</dbReference>
<evidence type="ECO:0000256" key="5">
    <source>
        <dbReference type="ARBA" id="ARBA00022692"/>
    </source>
</evidence>
<evidence type="ECO:0000256" key="2">
    <source>
        <dbReference type="ARBA" id="ARBA00009773"/>
    </source>
</evidence>
<feature type="transmembrane region" description="Helical" evidence="8">
    <location>
        <begin position="202"/>
        <end position="224"/>
    </location>
</feature>
<dbReference type="Pfam" id="PF01594">
    <property type="entry name" value="AI-2E_transport"/>
    <property type="match status" value="1"/>
</dbReference>
<feature type="transmembrane region" description="Helical" evidence="8">
    <location>
        <begin position="297"/>
        <end position="330"/>
    </location>
</feature>
<feature type="transmembrane region" description="Helical" evidence="8">
    <location>
        <begin position="61"/>
        <end position="86"/>
    </location>
</feature>
<evidence type="ECO:0000256" key="8">
    <source>
        <dbReference type="SAM" id="Phobius"/>
    </source>
</evidence>
<evidence type="ECO:0000256" key="4">
    <source>
        <dbReference type="ARBA" id="ARBA00022475"/>
    </source>
</evidence>
<reference evidence="9 10" key="1">
    <citation type="journal article" date="2024" name="Int. J. Syst. Evol. Microbiol.">
        <title>Clostridium omnivorum sp. nov., isolated from anoxic soil under the treatment of reductive soil disinfestation.</title>
        <authorList>
            <person name="Ueki A."/>
            <person name="Tonouchi A."/>
            <person name="Kaku N."/>
            <person name="Honma S."/>
            <person name="Ueki K."/>
        </authorList>
    </citation>
    <scope>NUCLEOTIDE SEQUENCE [LARGE SCALE GENOMIC DNA]</scope>
    <source>
        <strain evidence="9 10">E14</strain>
    </source>
</reference>
<evidence type="ECO:0000256" key="7">
    <source>
        <dbReference type="ARBA" id="ARBA00023136"/>
    </source>
</evidence>
<evidence type="ECO:0000256" key="3">
    <source>
        <dbReference type="ARBA" id="ARBA00022448"/>
    </source>
</evidence>
<feature type="transmembrane region" description="Helical" evidence="8">
    <location>
        <begin position="244"/>
        <end position="276"/>
    </location>
</feature>
<feature type="transmembrane region" description="Helical" evidence="8">
    <location>
        <begin position="145"/>
        <end position="166"/>
    </location>
</feature>
<comment type="caution">
    <text evidence="9">The sequence shown here is derived from an EMBL/GenBank/DDBJ whole genome shotgun (WGS) entry which is preliminary data.</text>
</comment>
<dbReference type="PANTHER" id="PTHR21716:SF53">
    <property type="entry name" value="PERMEASE PERM-RELATED"/>
    <property type="match status" value="1"/>
</dbReference>
<organism evidence="9 10">
    <name type="scientific">Clostridium omnivorum</name>
    <dbReference type="NCBI Taxonomy" id="1604902"/>
    <lineage>
        <taxon>Bacteria</taxon>
        <taxon>Bacillati</taxon>
        <taxon>Bacillota</taxon>
        <taxon>Clostridia</taxon>
        <taxon>Eubacteriales</taxon>
        <taxon>Clostridiaceae</taxon>
        <taxon>Clostridium</taxon>
    </lineage>
</organism>
<dbReference type="RefSeq" id="WP_264847862.1">
    <property type="nucleotide sequence ID" value="NZ_BRXR01000001.1"/>
</dbReference>
<evidence type="ECO:0000256" key="1">
    <source>
        <dbReference type="ARBA" id="ARBA00004651"/>
    </source>
</evidence>
<sequence length="338" mass="38399">MKKKIIKYIILIAIFFTCGIVIYKSTIVKEVLYLIFMSFIIAYTIKPLQKLLIKRGINQRIAAALLLIVFVLCAVLILIVIIPSIFRESLNVNNSFIKLEHYFNEFYNKLKPLKNNKTLFVILENIYEKVNVQFVSMLNKFLDNAFSIGENLISLAVIPIVVYYFLADSDIIFNRLIVVFPCKSRSIIKKILCHIDKIMGRYIISQFLLCLLIGILTFFILIFLKVDFPIILSILNAAFNIIPYFGPLFGALPAVFMALLISPKTAIYASICLYFIQQIEGDIISPKITGDSVSMHPLLVIIILIIGGKIGGFIGMVLAVPIGVIIKIIYEDLNYYLF</sequence>
<evidence type="ECO:0000313" key="9">
    <source>
        <dbReference type="EMBL" id="GLC28598.1"/>
    </source>
</evidence>
<name>A0ABQ5N066_9CLOT</name>
<keyword evidence="7 8" id="KW-0472">Membrane</keyword>
<keyword evidence="6 8" id="KW-1133">Transmembrane helix</keyword>
<feature type="transmembrane region" description="Helical" evidence="8">
    <location>
        <begin position="5"/>
        <end position="25"/>
    </location>
</feature>
<protein>
    <submittedName>
        <fullName evidence="9">AI-2E family transporter</fullName>
    </submittedName>
</protein>
<keyword evidence="4" id="KW-1003">Cell membrane</keyword>
<evidence type="ECO:0000256" key="6">
    <source>
        <dbReference type="ARBA" id="ARBA00022989"/>
    </source>
</evidence>
<proteinExistence type="inferred from homology"/>